<organism evidence="1 2">
    <name type="scientific">Actinomadura craniellae</name>
    <dbReference type="NCBI Taxonomy" id="2231787"/>
    <lineage>
        <taxon>Bacteria</taxon>
        <taxon>Bacillati</taxon>
        <taxon>Actinomycetota</taxon>
        <taxon>Actinomycetes</taxon>
        <taxon>Streptosporangiales</taxon>
        <taxon>Thermomonosporaceae</taxon>
        <taxon>Actinomadura</taxon>
    </lineage>
</organism>
<comment type="caution">
    <text evidence="1">The sequence shown here is derived from an EMBL/GenBank/DDBJ whole genome shotgun (WGS) entry which is preliminary data.</text>
</comment>
<gene>
    <name evidence="1" type="ORF">DPM19_07955</name>
</gene>
<dbReference type="Proteomes" id="UP000251891">
    <property type="component" value="Unassembled WGS sequence"/>
</dbReference>
<dbReference type="RefSeq" id="WP_111864224.1">
    <property type="nucleotide sequence ID" value="NZ_QLYX01000003.1"/>
</dbReference>
<protein>
    <submittedName>
        <fullName evidence="1">Uncharacterized protein</fullName>
    </submittedName>
</protein>
<dbReference type="InterPro" id="IPR045730">
    <property type="entry name" value="DUF6084"/>
</dbReference>
<proteinExistence type="predicted"/>
<dbReference type="OrthoDB" id="115056at2"/>
<reference evidence="1 2" key="1">
    <citation type="submission" date="2018-06" db="EMBL/GenBank/DDBJ databases">
        <title>Actinomadura craniellae sp. nov. isolated from marine sponge Craniella sp.</title>
        <authorList>
            <person name="Li L."/>
            <person name="Xu Q.H."/>
            <person name="Lin H.W."/>
            <person name="Lu Y.H."/>
        </authorList>
    </citation>
    <scope>NUCLEOTIDE SEQUENCE [LARGE SCALE GENOMIC DNA]</scope>
    <source>
        <strain evidence="1 2">LHW63021</strain>
    </source>
</reference>
<name>A0A365H9E8_9ACTN</name>
<evidence type="ECO:0000313" key="2">
    <source>
        <dbReference type="Proteomes" id="UP000251891"/>
    </source>
</evidence>
<evidence type="ECO:0000313" key="1">
    <source>
        <dbReference type="EMBL" id="RAY15707.1"/>
    </source>
</evidence>
<keyword evidence="2" id="KW-1185">Reference proteome</keyword>
<accession>A0A365H9E8</accession>
<sequence length="218" mass="24093">MDTIAPPGLAIAVEDAAVQEFAAVPTLRFTLALRGEGEIRSVMLRAQIRVAAPRRSYDTATRERLADLFGAPHQWSTTLRSLLWTHTHLSVPEFSGETRADLLVGCTYDFDAGIVTYFRALAEGDIPLEFLFSGTIFYSGPDGALQAAMIPWDTEAEFRLPVTAWDQLIDAYYPGTAWLRLRRDTAERLSAYRTWHMLATVDDAVASLLDGGLDGGPR</sequence>
<dbReference type="Pfam" id="PF19562">
    <property type="entry name" value="DUF6084"/>
    <property type="match status" value="1"/>
</dbReference>
<dbReference type="EMBL" id="QLYX01000003">
    <property type="protein sequence ID" value="RAY15707.1"/>
    <property type="molecule type" value="Genomic_DNA"/>
</dbReference>
<dbReference type="AlphaFoldDB" id="A0A365H9E8"/>